<keyword evidence="2" id="KW-0812">Transmembrane</keyword>
<gene>
    <name evidence="3" type="ORF">KFK09_002301</name>
</gene>
<feature type="transmembrane region" description="Helical" evidence="2">
    <location>
        <begin position="459"/>
        <end position="478"/>
    </location>
</feature>
<dbReference type="PANTHER" id="PTHR47820">
    <property type="entry name" value="BNAC05G24000D PROTEIN"/>
    <property type="match status" value="1"/>
</dbReference>
<evidence type="ECO:0000256" key="1">
    <source>
        <dbReference type="SAM" id="MobiDB-lite"/>
    </source>
</evidence>
<keyword evidence="2" id="KW-1133">Transmembrane helix</keyword>
<keyword evidence="4" id="KW-1185">Reference proteome</keyword>
<dbReference type="PANTHER" id="PTHR47820:SF3">
    <property type="entry name" value="OS07G0499800 PROTEIN"/>
    <property type="match status" value="1"/>
</dbReference>
<evidence type="ECO:0000313" key="4">
    <source>
        <dbReference type="Proteomes" id="UP000829196"/>
    </source>
</evidence>
<protein>
    <submittedName>
        <fullName evidence="3">Uncharacterized protein</fullName>
    </submittedName>
</protein>
<keyword evidence="2" id="KW-0472">Membrane</keyword>
<organism evidence="3 4">
    <name type="scientific">Dendrobium nobile</name>
    <name type="common">Orchid</name>
    <dbReference type="NCBI Taxonomy" id="94219"/>
    <lineage>
        <taxon>Eukaryota</taxon>
        <taxon>Viridiplantae</taxon>
        <taxon>Streptophyta</taxon>
        <taxon>Embryophyta</taxon>
        <taxon>Tracheophyta</taxon>
        <taxon>Spermatophyta</taxon>
        <taxon>Magnoliopsida</taxon>
        <taxon>Liliopsida</taxon>
        <taxon>Asparagales</taxon>
        <taxon>Orchidaceae</taxon>
        <taxon>Epidendroideae</taxon>
        <taxon>Malaxideae</taxon>
        <taxon>Dendrobiinae</taxon>
        <taxon>Dendrobium</taxon>
    </lineage>
</organism>
<dbReference type="AlphaFoldDB" id="A0A8T3C7J7"/>
<feature type="compositionally biased region" description="Low complexity" evidence="1">
    <location>
        <begin position="111"/>
        <end position="126"/>
    </location>
</feature>
<evidence type="ECO:0000256" key="2">
    <source>
        <dbReference type="SAM" id="Phobius"/>
    </source>
</evidence>
<proteinExistence type="predicted"/>
<dbReference type="EMBL" id="JAGYWB010000002">
    <property type="protein sequence ID" value="KAI0529743.1"/>
    <property type="molecule type" value="Genomic_DNA"/>
</dbReference>
<evidence type="ECO:0000313" key="3">
    <source>
        <dbReference type="EMBL" id="KAI0529743.1"/>
    </source>
</evidence>
<dbReference type="OrthoDB" id="6078042at2759"/>
<accession>A0A8T3C7J7</accession>
<sequence length="492" mass="56490">MASSVAQIPPGDLFSPPTADRRIQSQILDQWATRQAREMITTIEQRSDEAELSALSNVRASSLIQMWREMEFVAYPRCGGSSLTAEKVSGGSDAESEKQRRVRKMSLKIASWPSSSSDESEFSGTSKEQLENQAKIKVVRVRGRKEMEDLVMRMKQERLRELADLADERKVSRFPFRGRIQALIRLRDLRQQVSTTIKHQQEKVAEDVSRQNGDEIETEEHAIDSQDSHFGDSVNHSENGDNQYIDLISTVELEGSLQAFFTSLSREDLQESRRYDALWNKQNSWENSSDLKQPDDSSVLKSNQGEILMEETKASTNYNWLYQQTFINNVEVQELLERKTVTNFLASDFSKKLNQLIMSFTQKQALQYANENGRDGCEEEIIWRQNYEDCSDPDPSASFNQNSSASEQDEDVMNDLRYGFAQIQSEVSELRKMVESCLEWQKKLECSIKQEFSSAVNQLAYQLIILVTIFVYGIVFNADMAHVKSNIQRHKN</sequence>
<comment type="caution">
    <text evidence="3">The sequence shown here is derived from an EMBL/GenBank/DDBJ whole genome shotgun (WGS) entry which is preliminary data.</text>
</comment>
<name>A0A8T3C7J7_DENNO</name>
<feature type="region of interest" description="Disordered" evidence="1">
    <location>
        <begin position="109"/>
        <end position="128"/>
    </location>
</feature>
<reference evidence="3" key="1">
    <citation type="journal article" date="2022" name="Front. Genet.">
        <title>Chromosome-Scale Assembly of the Dendrobium nobile Genome Provides Insights Into the Molecular Mechanism of the Biosynthesis of the Medicinal Active Ingredient of Dendrobium.</title>
        <authorList>
            <person name="Xu Q."/>
            <person name="Niu S.-C."/>
            <person name="Li K.-L."/>
            <person name="Zheng P.-J."/>
            <person name="Zhang X.-J."/>
            <person name="Jia Y."/>
            <person name="Liu Y."/>
            <person name="Niu Y.-X."/>
            <person name="Yu L.-H."/>
            <person name="Chen D.-F."/>
            <person name="Zhang G.-Q."/>
        </authorList>
    </citation>
    <scope>NUCLEOTIDE SEQUENCE</scope>
    <source>
        <tissue evidence="3">Leaf</tissue>
    </source>
</reference>
<dbReference type="Proteomes" id="UP000829196">
    <property type="component" value="Unassembled WGS sequence"/>
</dbReference>